<dbReference type="InterPro" id="IPR039426">
    <property type="entry name" value="TonB-dep_rcpt-like"/>
</dbReference>
<dbReference type="NCBIfam" id="TIGR04057">
    <property type="entry name" value="SusC_RagA_signa"/>
    <property type="match status" value="1"/>
</dbReference>
<dbReference type="SUPFAM" id="SSF56935">
    <property type="entry name" value="Porins"/>
    <property type="match status" value="1"/>
</dbReference>
<evidence type="ECO:0000259" key="2">
    <source>
        <dbReference type="Pfam" id="PF07715"/>
    </source>
</evidence>
<feature type="domain" description="TonB-dependent receptor plug" evidence="2">
    <location>
        <begin position="123"/>
        <end position="230"/>
    </location>
</feature>
<keyword evidence="1" id="KW-0472">Membrane</keyword>
<dbReference type="Gene3D" id="2.170.130.10">
    <property type="entry name" value="TonB-dependent receptor, plug domain"/>
    <property type="match status" value="1"/>
</dbReference>
<dbReference type="RefSeq" id="WP_306846015.1">
    <property type="nucleotide sequence ID" value="NZ_JAUSRL010000007.1"/>
</dbReference>
<keyword evidence="1" id="KW-0813">Transport</keyword>
<gene>
    <name evidence="3" type="ORF">J2T04_003663</name>
</gene>
<evidence type="ECO:0000313" key="3">
    <source>
        <dbReference type="EMBL" id="MDP9961751.1"/>
    </source>
</evidence>
<proteinExistence type="inferred from homology"/>
<accession>A0ABT9SSH3</accession>
<dbReference type="InterPro" id="IPR037066">
    <property type="entry name" value="Plug_dom_sf"/>
</dbReference>
<dbReference type="EMBL" id="JAUSRL010000007">
    <property type="protein sequence ID" value="MDP9961751.1"/>
    <property type="molecule type" value="Genomic_DNA"/>
</dbReference>
<keyword evidence="1" id="KW-0812">Transmembrane</keyword>
<keyword evidence="3" id="KW-0675">Receptor</keyword>
<sequence>MKITIPKLCHENWETMTPEEKGRFCSVCSKTVRDFTIASDEEIINVFSHSSENICGNFYESQLNRNLQYSYLNSVFVKFAVGFILTTGGLVSVNAQQSTANDTLKTEEIKEVVLQGLGKQKDQKMLGAITVIPADTLIKAKENVTKEIPPKVPGLIINQMPENSSGRQGIRIGGANASLRNDQKPLVVMNNKIASLEDLQAVDPNTIKTMNILKGSSAVAIYGSQAQNGVIVVTTKSKRIKK</sequence>
<protein>
    <submittedName>
        <fullName evidence="3">TonB-dependent SusC/RagA subfamily outer membrane receptor</fullName>
    </submittedName>
</protein>
<dbReference type="PROSITE" id="PS52016">
    <property type="entry name" value="TONB_DEPENDENT_REC_3"/>
    <property type="match status" value="1"/>
</dbReference>
<comment type="subcellular location">
    <subcellularLocation>
        <location evidence="1">Cell outer membrane</location>
        <topology evidence="1">Multi-pass membrane protein</topology>
    </subcellularLocation>
</comment>
<reference evidence="3 4" key="1">
    <citation type="submission" date="2023-07" db="EMBL/GenBank/DDBJ databases">
        <title>Sorghum-associated microbial communities from plants grown in Nebraska, USA.</title>
        <authorList>
            <person name="Schachtman D."/>
        </authorList>
    </citation>
    <scope>NUCLEOTIDE SEQUENCE [LARGE SCALE GENOMIC DNA]</scope>
    <source>
        <strain evidence="3 4">CC351</strain>
    </source>
</reference>
<comment type="similarity">
    <text evidence="1">Belongs to the TonB-dependent receptor family.</text>
</comment>
<dbReference type="InterPro" id="IPR023997">
    <property type="entry name" value="TonB-dep_OMP_SusC/RagA_CS"/>
</dbReference>
<evidence type="ECO:0000256" key="1">
    <source>
        <dbReference type="PROSITE-ProRule" id="PRU01360"/>
    </source>
</evidence>
<keyword evidence="1" id="KW-1134">Transmembrane beta strand</keyword>
<dbReference type="Proteomes" id="UP001235513">
    <property type="component" value="Unassembled WGS sequence"/>
</dbReference>
<organism evidence="3 4">
    <name type="scientific">Chryseobacterium lathyri</name>
    <dbReference type="NCBI Taxonomy" id="395933"/>
    <lineage>
        <taxon>Bacteria</taxon>
        <taxon>Pseudomonadati</taxon>
        <taxon>Bacteroidota</taxon>
        <taxon>Flavobacteriia</taxon>
        <taxon>Flavobacteriales</taxon>
        <taxon>Weeksellaceae</taxon>
        <taxon>Chryseobacterium group</taxon>
        <taxon>Chryseobacterium</taxon>
    </lineage>
</organism>
<keyword evidence="1" id="KW-0998">Cell outer membrane</keyword>
<dbReference type="Pfam" id="PF07715">
    <property type="entry name" value="Plug"/>
    <property type="match status" value="1"/>
</dbReference>
<evidence type="ECO:0000313" key="4">
    <source>
        <dbReference type="Proteomes" id="UP001235513"/>
    </source>
</evidence>
<keyword evidence="4" id="KW-1185">Reference proteome</keyword>
<comment type="caution">
    <text evidence="3">The sequence shown here is derived from an EMBL/GenBank/DDBJ whole genome shotgun (WGS) entry which is preliminary data.</text>
</comment>
<dbReference type="InterPro" id="IPR012910">
    <property type="entry name" value="Plug_dom"/>
</dbReference>
<name>A0ABT9SSH3_9FLAO</name>